<dbReference type="GO" id="GO:0005886">
    <property type="term" value="C:plasma membrane"/>
    <property type="evidence" value="ECO:0007669"/>
    <property type="project" value="TreeGrafter"/>
</dbReference>
<dbReference type="Proteomes" id="UP000233248">
    <property type="component" value="Unassembled WGS sequence"/>
</dbReference>
<proteinExistence type="predicted"/>
<keyword evidence="2" id="KW-1185">Reference proteome</keyword>
<dbReference type="RefSeq" id="WP_119184484.1">
    <property type="nucleotide sequence ID" value="NZ_NXIF01000006.1"/>
</dbReference>
<gene>
    <name evidence="1" type="ORF">CP960_01190</name>
</gene>
<comment type="caution">
    <text evidence="1">The sequence shown here is derived from an EMBL/GenBank/DDBJ whole genome shotgun (WGS) entry which is preliminary data.</text>
</comment>
<evidence type="ECO:0008006" key="3">
    <source>
        <dbReference type="Google" id="ProtNLM"/>
    </source>
</evidence>
<feature type="non-terminal residue" evidence="1">
    <location>
        <position position="1"/>
    </location>
</feature>
<dbReference type="InterPro" id="IPR052894">
    <property type="entry name" value="AsmA-related"/>
</dbReference>
<dbReference type="EMBL" id="NXIF01000006">
    <property type="protein sequence ID" value="PKI81957.1"/>
    <property type="molecule type" value="Genomic_DNA"/>
</dbReference>
<evidence type="ECO:0000313" key="1">
    <source>
        <dbReference type="EMBL" id="PKI81957.1"/>
    </source>
</evidence>
<dbReference type="GO" id="GO:0090313">
    <property type="term" value="P:regulation of protein targeting to membrane"/>
    <property type="evidence" value="ECO:0007669"/>
    <property type="project" value="TreeGrafter"/>
</dbReference>
<name>A0A2N1J5V5_9BACT</name>
<dbReference type="PANTHER" id="PTHR30441">
    <property type="entry name" value="DUF748 DOMAIN-CONTAINING PROTEIN"/>
    <property type="match status" value="1"/>
</dbReference>
<accession>A0A2N1J5V5</accession>
<dbReference type="InterPro" id="IPR008023">
    <property type="entry name" value="DUF748"/>
</dbReference>
<reference evidence="1 2" key="1">
    <citation type="submission" date="2017-09" db="EMBL/GenBank/DDBJ databases">
        <title>Genomics of the genus Arcobacter.</title>
        <authorList>
            <person name="Perez-Cataluna A."/>
            <person name="Figueras M.J."/>
            <person name="Salas-Masso N."/>
        </authorList>
    </citation>
    <scope>NUCLEOTIDE SEQUENCE [LARGE SCALE GENOMIC DNA]</scope>
    <source>
        <strain evidence="1 2">DSM 18005</strain>
    </source>
</reference>
<dbReference type="AlphaFoldDB" id="A0A2N1J5V5"/>
<dbReference type="PANTHER" id="PTHR30441:SF8">
    <property type="entry name" value="DUF748 DOMAIN-CONTAINING PROTEIN"/>
    <property type="match status" value="1"/>
</dbReference>
<sequence length="323" mass="37002">ENIKELTDVNLLFKNIAIKNFTPYSGKFIGREIDTGKLNLDLKYNIKKSNLDAKNSIIISDIKFGNKVKSEDSVSLPLELAIALLEDSNGIIDLDIPISGNVDNPEFSIAPIVWKAFTNIIIKAVSAPFSFLASLLGIEADQIKSIDFHFADAKILPSEKEALDNIAKIMVKRPNIAIKINQTYTKEDINKLKEIKTQKKIEKTMKEFSKGDKYQLALEKLYLSYDKNKTLDKLKEKFISKNKEKKIFQKEKYLIYLKESISSKQIISQKTIENLAINRIKNIKHYLINEKNIKENRVIIKKLKESVSNKNFTNFELEISVVK</sequence>
<organism evidence="1 2">
    <name type="scientific">Malaciobacter halophilus</name>
    <dbReference type="NCBI Taxonomy" id="197482"/>
    <lineage>
        <taxon>Bacteria</taxon>
        <taxon>Pseudomonadati</taxon>
        <taxon>Campylobacterota</taxon>
        <taxon>Epsilonproteobacteria</taxon>
        <taxon>Campylobacterales</taxon>
        <taxon>Arcobacteraceae</taxon>
        <taxon>Malaciobacter</taxon>
    </lineage>
</organism>
<protein>
    <recommendedName>
        <fullName evidence="3">DUF748 domain-containing protein</fullName>
    </recommendedName>
</protein>
<evidence type="ECO:0000313" key="2">
    <source>
        <dbReference type="Proteomes" id="UP000233248"/>
    </source>
</evidence>
<dbReference type="Pfam" id="PF05359">
    <property type="entry name" value="DUF748"/>
    <property type="match status" value="1"/>
</dbReference>